<name>A0ABS5QCF3_9PROT</name>
<gene>
    <name evidence="3" type="ORF">KHU32_10375</name>
</gene>
<dbReference type="RefSeq" id="WP_213670033.1">
    <property type="nucleotide sequence ID" value="NZ_JAHCDA010000002.1"/>
</dbReference>
<sequence length="503" mass="55886">MLHNSNAERRSAGNPPLTVLLTNVWLDGPGGTECVVREVAQGLLARGHRPIVYSPRLGDFARTIRESGITVVDDLEAVTEVPDIIHGHHFIPTAEAIIRFPGTAALYVCHSWRFWVEQPPVFPQIRLHAGVNETIVSQLVSQNGLPAERVALIPNAVDLRRFGPRQRPWPDMAPRLLAFHGGGLHQPFIREAASNLGLPLTSLGRGGDRMTDTPEVELLAHDIVFATGRSALEAMACGCAVILCGEAGMAGLVTPRNFDWFRRCNFAGPAFTRPVSTDDLIKEIQACDPAEVAQVSARVREVASLDAQLDRFEEIYGDILQESADSPVSATAHQGALRKFLKAALPRLPYDKRWFWQEEQEWMAGEIEKWKAHYVASVAEMSETKALLELRRAETSETKALLELRLAELNENHGRVADLERQLTAAEEIRPLLELRAAELDQSRGRIADLERQLAAVGKTESLLSSAQLKNIELSDELLALRNSRSWRLTRPLRQLRKILSPT</sequence>
<dbReference type="EMBL" id="JAHCDA010000002">
    <property type="protein sequence ID" value="MBS7811345.1"/>
    <property type="molecule type" value="Genomic_DNA"/>
</dbReference>
<protein>
    <recommendedName>
        <fullName evidence="2">Glycosyltransferase subfamily 4-like N-terminal domain-containing protein</fullName>
    </recommendedName>
</protein>
<dbReference type="SUPFAM" id="SSF53756">
    <property type="entry name" value="UDP-Glycosyltransferase/glycogen phosphorylase"/>
    <property type="match status" value="1"/>
</dbReference>
<evidence type="ECO:0000313" key="4">
    <source>
        <dbReference type="Proteomes" id="UP000766336"/>
    </source>
</evidence>
<comment type="caution">
    <text evidence="3">The sequence shown here is derived from an EMBL/GenBank/DDBJ whole genome shotgun (WGS) entry which is preliminary data.</text>
</comment>
<accession>A0ABS5QCF3</accession>
<evidence type="ECO:0000256" key="1">
    <source>
        <dbReference type="SAM" id="Coils"/>
    </source>
</evidence>
<dbReference type="Proteomes" id="UP000766336">
    <property type="component" value="Unassembled WGS sequence"/>
</dbReference>
<dbReference type="Pfam" id="PF13439">
    <property type="entry name" value="Glyco_transf_4"/>
    <property type="match status" value="1"/>
</dbReference>
<dbReference type="Gene3D" id="3.40.50.2000">
    <property type="entry name" value="Glycogen Phosphorylase B"/>
    <property type="match status" value="2"/>
</dbReference>
<organism evidence="3 4">
    <name type="scientific">Roseococcus pinisoli</name>
    <dbReference type="NCBI Taxonomy" id="2835040"/>
    <lineage>
        <taxon>Bacteria</taxon>
        <taxon>Pseudomonadati</taxon>
        <taxon>Pseudomonadota</taxon>
        <taxon>Alphaproteobacteria</taxon>
        <taxon>Acetobacterales</taxon>
        <taxon>Roseomonadaceae</taxon>
        <taxon>Roseococcus</taxon>
    </lineage>
</organism>
<keyword evidence="4" id="KW-1185">Reference proteome</keyword>
<evidence type="ECO:0000313" key="3">
    <source>
        <dbReference type="EMBL" id="MBS7811345.1"/>
    </source>
</evidence>
<proteinExistence type="predicted"/>
<dbReference type="InterPro" id="IPR028098">
    <property type="entry name" value="Glyco_trans_4-like_N"/>
</dbReference>
<keyword evidence="1" id="KW-0175">Coiled coil</keyword>
<evidence type="ECO:0000259" key="2">
    <source>
        <dbReference type="Pfam" id="PF13439"/>
    </source>
</evidence>
<reference evidence="3 4" key="1">
    <citation type="submission" date="2021-05" db="EMBL/GenBank/DDBJ databases">
        <title>Roseococcus sp. XZZS9, whole genome shotgun sequencing project.</title>
        <authorList>
            <person name="Zhao G."/>
            <person name="Shen L."/>
        </authorList>
    </citation>
    <scope>NUCLEOTIDE SEQUENCE [LARGE SCALE GENOMIC DNA]</scope>
    <source>
        <strain evidence="3 4">XZZS9</strain>
    </source>
</reference>
<feature type="coiled-coil region" evidence="1">
    <location>
        <begin position="392"/>
        <end position="460"/>
    </location>
</feature>
<feature type="domain" description="Glycosyltransferase subfamily 4-like N-terminal" evidence="2">
    <location>
        <begin position="29"/>
        <end position="161"/>
    </location>
</feature>